<evidence type="ECO:0008006" key="3">
    <source>
        <dbReference type="Google" id="ProtNLM"/>
    </source>
</evidence>
<dbReference type="HOGENOM" id="CLU_1832662_0_0_9"/>
<dbReference type="InterPro" id="IPR036102">
    <property type="entry name" value="OsmC/Ohrsf"/>
</dbReference>
<evidence type="ECO:0000313" key="1">
    <source>
        <dbReference type="EMBL" id="EEJ70954.1"/>
    </source>
</evidence>
<dbReference type="Proteomes" id="UP000005583">
    <property type="component" value="Unassembled WGS sequence"/>
</dbReference>
<dbReference type="eggNOG" id="COG1765">
    <property type="taxonomic scope" value="Bacteria"/>
</dbReference>
<reference evidence="1 2" key="1">
    <citation type="submission" date="2009-01" db="EMBL/GenBank/DDBJ databases">
        <authorList>
            <person name="Qin X."/>
            <person name="Bachman B."/>
            <person name="Battles P."/>
            <person name="Bell A."/>
            <person name="Bess C."/>
            <person name="Bickham C."/>
            <person name="Chaboub L."/>
            <person name="Chen D."/>
            <person name="Coyle M."/>
            <person name="Deiros D.R."/>
            <person name="Dinh H."/>
            <person name="Forbes L."/>
            <person name="Fowler G."/>
            <person name="Francisco L."/>
            <person name="Fu Q."/>
            <person name="Gubbala S."/>
            <person name="Hale W."/>
            <person name="Han Y."/>
            <person name="Hemphill L."/>
            <person name="Highlander S.K."/>
            <person name="Hirani K."/>
            <person name="Hogues M."/>
            <person name="Jackson L."/>
            <person name="Jakkamsetti A."/>
            <person name="Javaid M."/>
            <person name="Jiang H."/>
            <person name="Korchina V."/>
            <person name="Kovar C."/>
            <person name="Lara F."/>
            <person name="Lee S."/>
            <person name="Mata R."/>
            <person name="Mathew T."/>
            <person name="Moen C."/>
            <person name="Morales K."/>
            <person name="Munidasa M."/>
            <person name="Nazareth L."/>
            <person name="Ngo R."/>
            <person name="Nguyen L."/>
            <person name="Okwuonu G."/>
            <person name="Ongeri F."/>
            <person name="Patil S."/>
            <person name="Petrosino J."/>
            <person name="Pham C."/>
            <person name="Pham P."/>
            <person name="Pu L.-L."/>
            <person name="Puazo M."/>
            <person name="Raj R."/>
            <person name="Reid J."/>
            <person name="Rouhana J."/>
            <person name="Saada N."/>
            <person name="Shang Y."/>
            <person name="Simmons D."/>
            <person name="Thornton R."/>
            <person name="Warren J."/>
            <person name="Weissenberger G."/>
            <person name="Zhang J."/>
            <person name="Zhang L."/>
            <person name="Zhou C."/>
            <person name="Zhu D."/>
            <person name="Muzny D."/>
            <person name="Worley K."/>
            <person name="Gibbs R."/>
        </authorList>
    </citation>
    <scope>NUCLEOTIDE SEQUENCE [LARGE SCALE GENOMIC DNA]</scope>
    <source>
        <strain evidence="1 2">DSM 16047</strain>
    </source>
</reference>
<organism evidence="1 2">
    <name type="scientific">Lactobacillus ultunensis DSM 16047</name>
    <dbReference type="NCBI Taxonomy" id="525365"/>
    <lineage>
        <taxon>Bacteria</taxon>
        <taxon>Bacillati</taxon>
        <taxon>Bacillota</taxon>
        <taxon>Bacilli</taxon>
        <taxon>Lactobacillales</taxon>
        <taxon>Lactobacillaceae</taxon>
        <taxon>Lactobacillus</taxon>
    </lineage>
</organism>
<gene>
    <name evidence="1" type="ORF">HMPREF0548_2161</name>
</gene>
<proteinExistence type="predicted"/>
<evidence type="ECO:0000313" key="2">
    <source>
        <dbReference type="Proteomes" id="UP000005583"/>
    </source>
</evidence>
<dbReference type="STRING" id="525365.HMPREF0548_2161"/>
<dbReference type="EMBL" id="ACGU01000113">
    <property type="protein sequence ID" value="EEJ70954.1"/>
    <property type="molecule type" value="Genomic_DNA"/>
</dbReference>
<dbReference type="AlphaFoldDB" id="C2ER65"/>
<dbReference type="SUPFAM" id="SSF82784">
    <property type="entry name" value="OsmC-like"/>
    <property type="match status" value="1"/>
</dbReference>
<dbReference type="OrthoDB" id="1433018at2"/>
<dbReference type="PATRIC" id="fig|525365.8.peg.1947"/>
<accession>C2ER65</accession>
<sequence length="140" mass="15939">MTISTFGVSVHTTENKGEYLARARNFQIPFVAGSSDKKNKGITSIEGILVALASCETIVTSDFYKKQKWPFNNFYLAPTFLDNKLQVKFHLNKHYYWAFDDIKQAIVDGSPVYDNIVRAIPIGINQSKENENDRQNIENS</sequence>
<comment type="caution">
    <text evidence="1">The sequence shown here is derived from an EMBL/GenBank/DDBJ whole genome shotgun (WGS) entry which is preliminary data.</text>
</comment>
<dbReference type="RefSeq" id="WP_007126906.1">
    <property type="nucleotide sequence ID" value="NZ_AZFO01000062.1"/>
</dbReference>
<keyword evidence="2" id="KW-1185">Reference proteome</keyword>
<name>C2ER65_9LACO</name>
<protein>
    <recommendedName>
        <fullName evidence="3">OsmC-like protein</fullName>
    </recommendedName>
</protein>